<keyword evidence="5" id="KW-1185">Reference proteome</keyword>
<feature type="region of interest" description="Disordered" evidence="1">
    <location>
        <begin position="218"/>
        <end position="242"/>
    </location>
</feature>
<feature type="signal peptide" evidence="2">
    <location>
        <begin position="1"/>
        <end position="27"/>
    </location>
</feature>
<evidence type="ECO:0000313" key="5">
    <source>
        <dbReference type="Proteomes" id="UP000250028"/>
    </source>
</evidence>
<dbReference type="InterPro" id="IPR038507">
    <property type="entry name" value="YcnI-like_sf"/>
</dbReference>
<dbReference type="AlphaFoldDB" id="A0A2Y8ZRZ1"/>
<dbReference type="EMBL" id="UESZ01000001">
    <property type="protein sequence ID" value="SSA35160.1"/>
    <property type="molecule type" value="Genomic_DNA"/>
</dbReference>
<feature type="compositionally biased region" description="Polar residues" evidence="1">
    <location>
        <begin position="224"/>
        <end position="242"/>
    </location>
</feature>
<protein>
    <submittedName>
        <fullName evidence="4">Uncharacterized protein YcnI</fullName>
    </submittedName>
</protein>
<keyword evidence="2" id="KW-0732">Signal</keyword>
<dbReference type="InterPro" id="IPR012533">
    <property type="entry name" value="YcnI-copper_dom"/>
</dbReference>
<dbReference type="Pfam" id="PF07987">
    <property type="entry name" value="DUF1775"/>
    <property type="match status" value="1"/>
</dbReference>
<dbReference type="Proteomes" id="UP000250028">
    <property type="component" value="Unassembled WGS sequence"/>
</dbReference>
<evidence type="ECO:0000259" key="3">
    <source>
        <dbReference type="Pfam" id="PF07987"/>
    </source>
</evidence>
<name>A0A2Y8ZRZ1_9MICO</name>
<evidence type="ECO:0000256" key="1">
    <source>
        <dbReference type="SAM" id="MobiDB-lite"/>
    </source>
</evidence>
<dbReference type="OrthoDB" id="9810871at2"/>
<reference evidence="5" key="1">
    <citation type="submission" date="2016-10" db="EMBL/GenBank/DDBJ databases">
        <authorList>
            <person name="Varghese N."/>
            <person name="Submissions S."/>
        </authorList>
    </citation>
    <scope>NUCLEOTIDE SEQUENCE [LARGE SCALE GENOMIC DNA]</scope>
    <source>
        <strain evidence="5">DSM 22951</strain>
    </source>
</reference>
<evidence type="ECO:0000256" key="2">
    <source>
        <dbReference type="SAM" id="SignalP"/>
    </source>
</evidence>
<accession>A0A2Y8ZRZ1</accession>
<sequence>MRLITRTAATAVTTLALTLGVADVALAHVRVIPSSTTPGSYSVLTFNVPVESDTANTVALTVNLPTTTPFTYVSVRPTQGWTAKVTTENLANPVKDDDGNIITKAPIKVEWTATDGGLTPGQFGQFAIQAGPLPKAGTVYLPTQQKYSDGKTSNWVQQAQGKAEPEFPAPSFQVTAAAAASPAATDGGTNPWALAGGGAATALLGGVVGGVIGARVARRRSESADSGTSIGGQSSDRTPAAV</sequence>
<gene>
    <name evidence="4" type="ORF">SAMN04489750_2505</name>
</gene>
<dbReference type="CDD" id="cd08545">
    <property type="entry name" value="YcnI_like"/>
    <property type="match status" value="1"/>
</dbReference>
<proteinExistence type="predicted"/>
<dbReference type="RefSeq" id="WP_109686255.1">
    <property type="nucleotide sequence ID" value="NZ_QGDN01000001.1"/>
</dbReference>
<evidence type="ECO:0000313" key="4">
    <source>
        <dbReference type="EMBL" id="SSA35160.1"/>
    </source>
</evidence>
<feature type="chain" id="PRO_5016165378" evidence="2">
    <location>
        <begin position="28"/>
        <end position="242"/>
    </location>
</feature>
<dbReference type="Gene3D" id="2.60.40.2230">
    <property type="entry name" value="Uncharacterised protein YcnI-like PF07987, DUF1775"/>
    <property type="match status" value="1"/>
</dbReference>
<organism evidence="4 5">
    <name type="scientific">Branchiibius hedensis</name>
    <dbReference type="NCBI Taxonomy" id="672460"/>
    <lineage>
        <taxon>Bacteria</taxon>
        <taxon>Bacillati</taxon>
        <taxon>Actinomycetota</taxon>
        <taxon>Actinomycetes</taxon>
        <taxon>Micrococcales</taxon>
        <taxon>Dermacoccaceae</taxon>
        <taxon>Branchiibius</taxon>
    </lineage>
</organism>
<feature type="domain" description="YncI copper-binding" evidence="3">
    <location>
        <begin position="28"/>
        <end position="174"/>
    </location>
</feature>